<accession>A0A9D4Z5J8</accession>
<evidence type="ECO:0000313" key="3">
    <source>
        <dbReference type="Proteomes" id="UP000886520"/>
    </source>
</evidence>
<name>A0A9D4Z5J8_ADICA</name>
<feature type="compositionally biased region" description="Polar residues" evidence="1">
    <location>
        <begin position="1"/>
        <end position="12"/>
    </location>
</feature>
<evidence type="ECO:0000256" key="1">
    <source>
        <dbReference type="SAM" id="MobiDB-lite"/>
    </source>
</evidence>
<gene>
    <name evidence="2" type="ORF">GOP47_0022484</name>
</gene>
<keyword evidence="3" id="KW-1185">Reference proteome</keyword>
<sequence>MASFMKNLSTPSIEGLGENRDMSSTGPTENPKFKGNGHWGLTYHPLARALPHAHLETLHDNKVACSDASLMALGYEPLSPAPLSIIQGLMLCIKDISFHHTLIELETEAITADIDTDLLLLNLLDFPAWFRLYSLVQENTRSATQRLRELAANLKTINDDDAREQKEWAENSSYLMRRFMDSHGKKLHNDPLIRQKRRHLLNGFDEVSLSPQSESSSSLIPIDLDEDEQQLANQSFAINNPTLNLSKNPFESYTDPYIPCRYWRSCWEMHTTSPGLWAISHSLCHYQRDSSYSYSM</sequence>
<evidence type="ECO:0000313" key="2">
    <source>
        <dbReference type="EMBL" id="KAI5061945.1"/>
    </source>
</evidence>
<reference evidence="2" key="1">
    <citation type="submission" date="2021-01" db="EMBL/GenBank/DDBJ databases">
        <title>Adiantum capillus-veneris genome.</title>
        <authorList>
            <person name="Fang Y."/>
            <person name="Liao Q."/>
        </authorList>
    </citation>
    <scope>NUCLEOTIDE SEQUENCE</scope>
    <source>
        <strain evidence="2">H3</strain>
        <tissue evidence="2">Leaf</tissue>
    </source>
</reference>
<dbReference type="OrthoDB" id="10490063at2759"/>
<protein>
    <submittedName>
        <fullName evidence="2">Uncharacterized protein</fullName>
    </submittedName>
</protein>
<dbReference type="EMBL" id="JABFUD020000022">
    <property type="protein sequence ID" value="KAI5061945.1"/>
    <property type="molecule type" value="Genomic_DNA"/>
</dbReference>
<feature type="non-terminal residue" evidence="2">
    <location>
        <position position="1"/>
    </location>
</feature>
<dbReference type="Proteomes" id="UP000886520">
    <property type="component" value="Chromosome 22"/>
</dbReference>
<organism evidence="2 3">
    <name type="scientific">Adiantum capillus-veneris</name>
    <name type="common">Maidenhair fern</name>
    <dbReference type="NCBI Taxonomy" id="13818"/>
    <lineage>
        <taxon>Eukaryota</taxon>
        <taxon>Viridiplantae</taxon>
        <taxon>Streptophyta</taxon>
        <taxon>Embryophyta</taxon>
        <taxon>Tracheophyta</taxon>
        <taxon>Polypodiopsida</taxon>
        <taxon>Polypodiidae</taxon>
        <taxon>Polypodiales</taxon>
        <taxon>Pteridineae</taxon>
        <taxon>Pteridaceae</taxon>
        <taxon>Vittarioideae</taxon>
        <taxon>Adiantum</taxon>
    </lineage>
</organism>
<feature type="region of interest" description="Disordered" evidence="1">
    <location>
        <begin position="1"/>
        <end position="31"/>
    </location>
</feature>
<proteinExistence type="predicted"/>
<comment type="caution">
    <text evidence="2">The sequence shown here is derived from an EMBL/GenBank/DDBJ whole genome shotgun (WGS) entry which is preliminary data.</text>
</comment>
<dbReference type="AlphaFoldDB" id="A0A9D4Z5J8"/>